<comment type="similarity">
    <text evidence="3">Belongs to the RLP family.</text>
</comment>
<keyword evidence="5" id="KW-0723">Serine/threonine-protein kinase</keyword>
<dbReference type="PhylomeDB" id="A0A068USX4"/>
<dbReference type="Gramene" id="CDP11422">
    <property type="protein sequence ID" value="CDP11422"/>
    <property type="gene ID" value="GSCOC_T00033669001"/>
</dbReference>
<gene>
    <name evidence="25" type="ORF">GSCOC_T00033669001</name>
</gene>
<dbReference type="InterPro" id="IPR051716">
    <property type="entry name" value="Plant_RL_S/T_kinase"/>
</dbReference>
<keyword evidence="14 21" id="KW-0067">ATP-binding</keyword>
<dbReference type="InParanoid" id="A0A068USX4"/>
<evidence type="ECO:0000256" key="23">
    <source>
        <dbReference type="SAM" id="SignalP"/>
    </source>
</evidence>
<dbReference type="PROSITE" id="PS50011">
    <property type="entry name" value="PROTEIN_KINASE_DOM"/>
    <property type="match status" value="1"/>
</dbReference>
<evidence type="ECO:0000256" key="2">
    <source>
        <dbReference type="ARBA" id="ARBA00004479"/>
    </source>
</evidence>
<evidence type="ECO:0000256" key="21">
    <source>
        <dbReference type="PROSITE-ProRule" id="PRU10141"/>
    </source>
</evidence>
<dbReference type="PANTHER" id="PTHR48053">
    <property type="entry name" value="LEUCINE RICH REPEAT FAMILY PROTEIN, EXPRESSED"/>
    <property type="match status" value="1"/>
</dbReference>
<evidence type="ECO:0000313" key="26">
    <source>
        <dbReference type="Proteomes" id="UP000295252"/>
    </source>
</evidence>
<dbReference type="AlphaFoldDB" id="A0A068USX4"/>
<dbReference type="Proteomes" id="UP000295252">
    <property type="component" value="Chromosome II"/>
</dbReference>
<dbReference type="EC" id="2.7.11.1" evidence="4"/>
<keyword evidence="16 22" id="KW-0472">Membrane</keyword>
<keyword evidence="12 21" id="KW-0547">Nucleotide-binding</keyword>
<dbReference type="InterPro" id="IPR011009">
    <property type="entry name" value="Kinase-like_dom_sf"/>
</dbReference>
<keyword evidence="11" id="KW-0677">Repeat</keyword>
<keyword evidence="26" id="KW-1185">Reference proteome</keyword>
<dbReference type="OMA" id="INITHFK"/>
<evidence type="ECO:0000256" key="11">
    <source>
        <dbReference type="ARBA" id="ARBA00022737"/>
    </source>
</evidence>
<dbReference type="InterPro" id="IPR008266">
    <property type="entry name" value="Tyr_kinase_AS"/>
</dbReference>
<reference evidence="26" key="1">
    <citation type="journal article" date="2014" name="Science">
        <title>The coffee genome provides insight into the convergent evolution of caffeine biosynthesis.</title>
        <authorList>
            <person name="Denoeud F."/>
            <person name="Carretero-Paulet L."/>
            <person name="Dereeper A."/>
            <person name="Droc G."/>
            <person name="Guyot R."/>
            <person name="Pietrella M."/>
            <person name="Zheng C."/>
            <person name="Alberti A."/>
            <person name="Anthony F."/>
            <person name="Aprea G."/>
            <person name="Aury J.M."/>
            <person name="Bento P."/>
            <person name="Bernard M."/>
            <person name="Bocs S."/>
            <person name="Campa C."/>
            <person name="Cenci A."/>
            <person name="Combes M.C."/>
            <person name="Crouzillat D."/>
            <person name="Da Silva C."/>
            <person name="Daddiego L."/>
            <person name="De Bellis F."/>
            <person name="Dussert S."/>
            <person name="Garsmeur O."/>
            <person name="Gayraud T."/>
            <person name="Guignon V."/>
            <person name="Jahn K."/>
            <person name="Jamilloux V."/>
            <person name="Joet T."/>
            <person name="Labadie K."/>
            <person name="Lan T."/>
            <person name="Leclercq J."/>
            <person name="Lepelley M."/>
            <person name="Leroy T."/>
            <person name="Li L.T."/>
            <person name="Librado P."/>
            <person name="Lopez L."/>
            <person name="Munoz A."/>
            <person name="Noel B."/>
            <person name="Pallavicini A."/>
            <person name="Perrotta G."/>
            <person name="Poncet V."/>
            <person name="Pot D."/>
            <person name="Priyono X."/>
            <person name="Rigoreau M."/>
            <person name="Rouard M."/>
            <person name="Rozas J."/>
            <person name="Tranchant-Dubreuil C."/>
            <person name="VanBuren R."/>
            <person name="Zhang Q."/>
            <person name="Andrade A.C."/>
            <person name="Argout X."/>
            <person name="Bertrand B."/>
            <person name="de Kochko A."/>
            <person name="Graziosi G."/>
            <person name="Henry R.J."/>
            <person name="Jayarama X."/>
            <person name="Ming R."/>
            <person name="Nagai C."/>
            <person name="Rounsley S."/>
            <person name="Sankoff D."/>
            <person name="Giuliano G."/>
            <person name="Albert V.A."/>
            <person name="Wincker P."/>
            <person name="Lashermes P."/>
        </authorList>
    </citation>
    <scope>NUCLEOTIDE SEQUENCE [LARGE SCALE GENOMIC DNA]</scope>
    <source>
        <strain evidence="26">cv. DH200-94</strain>
    </source>
</reference>
<protein>
    <recommendedName>
        <fullName evidence="4">non-specific serine/threonine protein kinase</fullName>
        <ecNumber evidence="4">2.7.11.1</ecNumber>
    </recommendedName>
</protein>
<evidence type="ECO:0000256" key="20">
    <source>
        <dbReference type="ARBA" id="ARBA00048679"/>
    </source>
</evidence>
<organism evidence="25 26">
    <name type="scientific">Coffea canephora</name>
    <name type="common">Robusta coffee</name>
    <dbReference type="NCBI Taxonomy" id="49390"/>
    <lineage>
        <taxon>Eukaryota</taxon>
        <taxon>Viridiplantae</taxon>
        <taxon>Streptophyta</taxon>
        <taxon>Embryophyta</taxon>
        <taxon>Tracheophyta</taxon>
        <taxon>Spermatophyta</taxon>
        <taxon>Magnoliopsida</taxon>
        <taxon>eudicotyledons</taxon>
        <taxon>Gunneridae</taxon>
        <taxon>Pentapetalae</taxon>
        <taxon>asterids</taxon>
        <taxon>lamiids</taxon>
        <taxon>Gentianales</taxon>
        <taxon>Rubiaceae</taxon>
        <taxon>Ixoroideae</taxon>
        <taxon>Gardenieae complex</taxon>
        <taxon>Bertiereae - Coffeeae clade</taxon>
        <taxon>Coffeeae</taxon>
        <taxon>Coffea</taxon>
    </lineage>
</organism>
<keyword evidence="15 22" id="KW-1133">Transmembrane helix</keyword>
<keyword evidence="7" id="KW-0433">Leucine-rich repeat</keyword>
<dbReference type="OrthoDB" id="676979at2759"/>
<dbReference type="Gene3D" id="1.10.510.10">
    <property type="entry name" value="Transferase(Phosphotransferase) domain 1"/>
    <property type="match status" value="1"/>
</dbReference>
<feature type="chain" id="PRO_5001655193" description="non-specific serine/threonine protein kinase" evidence="23">
    <location>
        <begin position="26"/>
        <end position="754"/>
    </location>
</feature>
<evidence type="ECO:0000313" key="25">
    <source>
        <dbReference type="EMBL" id="CDP11422.1"/>
    </source>
</evidence>
<evidence type="ECO:0000256" key="15">
    <source>
        <dbReference type="ARBA" id="ARBA00022989"/>
    </source>
</evidence>
<dbReference type="InterPro" id="IPR001611">
    <property type="entry name" value="Leu-rich_rpt"/>
</dbReference>
<dbReference type="GO" id="GO:0004674">
    <property type="term" value="F:protein serine/threonine kinase activity"/>
    <property type="evidence" value="ECO:0007669"/>
    <property type="project" value="UniProtKB-KW"/>
</dbReference>
<comment type="subcellular location">
    <subcellularLocation>
        <location evidence="1">Cell membrane</location>
    </subcellularLocation>
    <subcellularLocation>
        <location evidence="2">Membrane</location>
        <topology evidence="2">Single-pass type I membrane protein</topology>
    </subcellularLocation>
</comment>
<dbReference type="FunFam" id="3.30.200.20:FF:000309">
    <property type="entry name" value="Leucine-rich repeat receptor protein kinase MSP1"/>
    <property type="match status" value="1"/>
</dbReference>
<proteinExistence type="inferred from homology"/>
<name>A0A068USX4_COFCA</name>
<evidence type="ECO:0000256" key="4">
    <source>
        <dbReference type="ARBA" id="ARBA00012513"/>
    </source>
</evidence>
<keyword evidence="9 22" id="KW-0812">Transmembrane</keyword>
<evidence type="ECO:0000256" key="9">
    <source>
        <dbReference type="ARBA" id="ARBA00022692"/>
    </source>
</evidence>
<feature type="domain" description="Protein kinase" evidence="24">
    <location>
        <begin position="460"/>
        <end position="735"/>
    </location>
</feature>
<evidence type="ECO:0000256" key="8">
    <source>
        <dbReference type="ARBA" id="ARBA00022679"/>
    </source>
</evidence>
<dbReference type="FunFam" id="3.80.10.10:FF:000400">
    <property type="entry name" value="Nuclear pore complex protein NUP107"/>
    <property type="match status" value="1"/>
</dbReference>
<evidence type="ECO:0000259" key="24">
    <source>
        <dbReference type="PROSITE" id="PS50011"/>
    </source>
</evidence>
<dbReference type="FunFam" id="1.10.510.10:FF:000445">
    <property type="entry name" value="MDIS1-interacting receptor like kinase 2"/>
    <property type="match status" value="1"/>
</dbReference>
<evidence type="ECO:0000256" key="6">
    <source>
        <dbReference type="ARBA" id="ARBA00022553"/>
    </source>
</evidence>
<dbReference type="Pfam" id="PF00560">
    <property type="entry name" value="LRR_1"/>
    <property type="match status" value="6"/>
</dbReference>
<dbReference type="InterPro" id="IPR032675">
    <property type="entry name" value="LRR_dom_sf"/>
</dbReference>
<comment type="catalytic activity">
    <reaction evidence="19">
        <text>L-threonyl-[protein] + ATP = O-phospho-L-threonyl-[protein] + ADP + H(+)</text>
        <dbReference type="Rhea" id="RHEA:46608"/>
        <dbReference type="Rhea" id="RHEA-COMP:11060"/>
        <dbReference type="Rhea" id="RHEA-COMP:11605"/>
        <dbReference type="ChEBI" id="CHEBI:15378"/>
        <dbReference type="ChEBI" id="CHEBI:30013"/>
        <dbReference type="ChEBI" id="CHEBI:30616"/>
        <dbReference type="ChEBI" id="CHEBI:61977"/>
        <dbReference type="ChEBI" id="CHEBI:456216"/>
        <dbReference type="EC" id="2.7.11.1"/>
    </reaction>
</comment>
<evidence type="ECO:0000256" key="22">
    <source>
        <dbReference type="SAM" id="Phobius"/>
    </source>
</evidence>
<dbReference type="Pfam" id="PF08263">
    <property type="entry name" value="LRRNT_2"/>
    <property type="match status" value="1"/>
</dbReference>
<dbReference type="Gene3D" id="3.80.10.10">
    <property type="entry name" value="Ribonuclease Inhibitor"/>
    <property type="match status" value="3"/>
</dbReference>
<evidence type="ECO:0000256" key="7">
    <source>
        <dbReference type="ARBA" id="ARBA00022614"/>
    </source>
</evidence>
<evidence type="ECO:0000256" key="14">
    <source>
        <dbReference type="ARBA" id="ARBA00022840"/>
    </source>
</evidence>
<evidence type="ECO:0000256" key="18">
    <source>
        <dbReference type="ARBA" id="ARBA00023180"/>
    </source>
</evidence>
<comment type="catalytic activity">
    <reaction evidence="20">
        <text>L-seryl-[protein] + ATP = O-phospho-L-seryl-[protein] + ADP + H(+)</text>
        <dbReference type="Rhea" id="RHEA:17989"/>
        <dbReference type="Rhea" id="RHEA-COMP:9863"/>
        <dbReference type="Rhea" id="RHEA-COMP:11604"/>
        <dbReference type="ChEBI" id="CHEBI:15378"/>
        <dbReference type="ChEBI" id="CHEBI:29999"/>
        <dbReference type="ChEBI" id="CHEBI:30616"/>
        <dbReference type="ChEBI" id="CHEBI:83421"/>
        <dbReference type="ChEBI" id="CHEBI:456216"/>
        <dbReference type="EC" id="2.7.11.1"/>
    </reaction>
</comment>
<evidence type="ECO:0000256" key="5">
    <source>
        <dbReference type="ARBA" id="ARBA00022527"/>
    </source>
</evidence>
<evidence type="ECO:0000256" key="3">
    <source>
        <dbReference type="ARBA" id="ARBA00009592"/>
    </source>
</evidence>
<dbReference type="InterPro" id="IPR013210">
    <property type="entry name" value="LRR_N_plant-typ"/>
</dbReference>
<sequence>MDKHFCPQFMFLGLLLTPFFPKLAPLHFTTLRPNATAREVAHENEVVALLKWKASLDVNSQSLLSSWDSNGSNPCNTWIGIRCNKAGRVGYVKLSDFGLRGRLHDLDFSSLNHVVYLDMFNNSLYGTIPSNIGNLSKLHYLDLALNFLSGPIPPEIGLLTNVWYFSLYHNNITGIIPSFIGNLTHLYFLALPNNGLSGCIPSTIFSNLTNLQYLYLYSNQLSGPIPGEVGMVRSLRDLELADNHLTGQIPASIGNLSNLIDLILRVNQLSGLIPEEIGKLHSMYDLQLDLSSNRLTGRIPQIFDKFISLLDLRLNNNKLSGDIPSTIGNFSQCLSLVLVNISYNQLEGPLPNIAAFRKAPFDALRNNKDLCGDVAGLKACPRSGSNQVNKSSSKAKTMLIVFPTLGTMLFCVLLLFVALTRKSSKARTESGCDRNKDSFAIWSFDGKMVYKDIVKATEDFSAHYCIGVGGNASVFGAEMPNGQIVAVKKLHTQENIGLSSPEGFRNEILALTEIRHRSIVKLYGFCSHALHSFLVYEFLEGGSLLDRLSNDEKAMNLKWITRIRILTDVANALFYMHHDCSPPIIHRDISSKNVLLDTENVAHISDFGSARFLKPDSSNWTTFAGTYGYAAPELAYTMEVTEKCDVYSFGVLALEVIVGKHPSDLISILLSTPSSMPKPQSLDIMLKDVLDKRIPPPTLQEAEDVVLAAKLAIACVHPSPQFRPTMQQVSGHLSRKKSASKSLSLVTLSEPLDS</sequence>
<evidence type="ECO:0000256" key="13">
    <source>
        <dbReference type="ARBA" id="ARBA00022777"/>
    </source>
</evidence>
<dbReference type="STRING" id="49390.A0A068USX4"/>
<evidence type="ECO:0000256" key="12">
    <source>
        <dbReference type="ARBA" id="ARBA00022741"/>
    </source>
</evidence>
<dbReference type="EMBL" id="HG739139">
    <property type="protein sequence ID" value="CDP11422.1"/>
    <property type="molecule type" value="Genomic_DNA"/>
</dbReference>
<feature type="binding site" evidence="21">
    <location>
        <position position="489"/>
    </location>
    <ligand>
        <name>ATP</name>
        <dbReference type="ChEBI" id="CHEBI:30616"/>
    </ligand>
</feature>
<evidence type="ECO:0000256" key="17">
    <source>
        <dbReference type="ARBA" id="ARBA00023170"/>
    </source>
</evidence>
<keyword evidence="18" id="KW-0325">Glycoprotein</keyword>
<dbReference type="FunFam" id="3.80.10.10:FF:000111">
    <property type="entry name" value="LRR receptor-like serine/threonine-protein kinase ERECTA"/>
    <property type="match status" value="1"/>
</dbReference>
<evidence type="ECO:0000256" key="1">
    <source>
        <dbReference type="ARBA" id="ARBA00004236"/>
    </source>
</evidence>
<keyword evidence="10 23" id="KW-0732">Signal</keyword>
<feature type="signal peptide" evidence="23">
    <location>
        <begin position="1"/>
        <end position="25"/>
    </location>
</feature>
<dbReference type="PROSITE" id="PS00109">
    <property type="entry name" value="PROTEIN_KINASE_TYR"/>
    <property type="match status" value="1"/>
</dbReference>
<evidence type="ECO:0000256" key="16">
    <source>
        <dbReference type="ARBA" id="ARBA00023136"/>
    </source>
</evidence>
<dbReference type="SUPFAM" id="SSF56112">
    <property type="entry name" value="Protein kinase-like (PK-like)"/>
    <property type="match status" value="1"/>
</dbReference>
<keyword evidence="17" id="KW-0675">Receptor</keyword>
<evidence type="ECO:0000256" key="19">
    <source>
        <dbReference type="ARBA" id="ARBA00047899"/>
    </source>
</evidence>
<dbReference type="PROSITE" id="PS00107">
    <property type="entry name" value="PROTEIN_KINASE_ATP"/>
    <property type="match status" value="1"/>
</dbReference>
<dbReference type="GO" id="GO:0005524">
    <property type="term" value="F:ATP binding"/>
    <property type="evidence" value="ECO:0007669"/>
    <property type="project" value="UniProtKB-UniRule"/>
</dbReference>
<dbReference type="SUPFAM" id="SSF52058">
    <property type="entry name" value="L domain-like"/>
    <property type="match status" value="1"/>
</dbReference>
<dbReference type="GO" id="GO:0005886">
    <property type="term" value="C:plasma membrane"/>
    <property type="evidence" value="ECO:0007669"/>
    <property type="project" value="UniProtKB-SubCell"/>
</dbReference>
<keyword evidence="6" id="KW-0597">Phosphoprotein</keyword>
<accession>A0A068USX4</accession>
<keyword evidence="13" id="KW-0418">Kinase</keyword>
<keyword evidence="8" id="KW-0808">Transferase</keyword>
<feature type="transmembrane region" description="Helical" evidence="22">
    <location>
        <begin position="398"/>
        <end position="419"/>
    </location>
</feature>
<dbReference type="PANTHER" id="PTHR48053:SF168">
    <property type="entry name" value="LRR RECEPTOR-LIKE KINASE FAMILY PROTEIN"/>
    <property type="match status" value="1"/>
</dbReference>
<dbReference type="InterPro" id="IPR000719">
    <property type="entry name" value="Prot_kinase_dom"/>
</dbReference>
<evidence type="ECO:0000256" key="10">
    <source>
        <dbReference type="ARBA" id="ARBA00022729"/>
    </source>
</evidence>
<dbReference type="InterPro" id="IPR017441">
    <property type="entry name" value="Protein_kinase_ATP_BS"/>
</dbReference>
<dbReference type="Pfam" id="PF00069">
    <property type="entry name" value="Pkinase"/>
    <property type="match status" value="1"/>
</dbReference>
<dbReference type="Gene3D" id="3.30.200.20">
    <property type="entry name" value="Phosphorylase Kinase, domain 1"/>
    <property type="match status" value="1"/>
</dbReference>